<keyword evidence="1" id="KW-0812">Transmembrane</keyword>
<keyword evidence="1" id="KW-0472">Membrane</keyword>
<evidence type="ECO:0000313" key="3">
    <source>
        <dbReference type="Proteomes" id="UP001425155"/>
    </source>
</evidence>
<accession>A0ABU9VZL5</accession>
<dbReference type="Proteomes" id="UP001425155">
    <property type="component" value="Unassembled WGS sequence"/>
</dbReference>
<organism evidence="2 3">
    <name type="scientific">Leifsonia stereocauli</name>
    <dbReference type="NCBI Taxonomy" id="3134136"/>
    <lineage>
        <taxon>Bacteria</taxon>
        <taxon>Bacillati</taxon>
        <taxon>Actinomycetota</taxon>
        <taxon>Actinomycetes</taxon>
        <taxon>Micrococcales</taxon>
        <taxon>Microbacteriaceae</taxon>
        <taxon>Leifsonia</taxon>
    </lineage>
</organism>
<keyword evidence="1" id="KW-1133">Transmembrane helix</keyword>
<evidence type="ECO:0000313" key="2">
    <source>
        <dbReference type="EMBL" id="MEN1945008.1"/>
    </source>
</evidence>
<reference evidence="2 3" key="1">
    <citation type="submission" date="2024-03" db="EMBL/GenBank/DDBJ databases">
        <title>YIM 134122 draft genome.</title>
        <authorList>
            <person name="Zuo S."/>
            <person name="Xiong L."/>
        </authorList>
    </citation>
    <scope>NUCLEOTIDE SEQUENCE [LARGE SCALE GENOMIC DNA]</scope>
    <source>
        <strain evidence="2 3">YIM 134122</strain>
    </source>
</reference>
<name>A0ABU9VZL5_9MICO</name>
<protein>
    <submittedName>
        <fullName evidence="2">Uncharacterized protein</fullName>
    </submittedName>
</protein>
<dbReference type="RefSeq" id="WP_342110724.1">
    <property type="nucleotide sequence ID" value="NZ_JBCAUN010000001.1"/>
</dbReference>
<dbReference type="EMBL" id="JBCLVG010000001">
    <property type="protein sequence ID" value="MEN1945008.1"/>
    <property type="molecule type" value="Genomic_DNA"/>
</dbReference>
<proteinExistence type="predicted"/>
<comment type="caution">
    <text evidence="2">The sequence shown here is derived from an EMBL/GenBank/DDBJ whole genome shotgun (WGS) entry which is preliminary data.</text>
</comment>
<keyword evidence="3" id="KW-1185">Reference proteome</keyword>
<evidence type="ECO:0000256" key="1">
    <source>
        <dbReference type="SAM" id="Phobius"/>
    </source>
</evidence>
<sequence>MDVWSVVIIVVAGIVLAALWWGVSRWSSSRNRRRELTDPDEARELNQAAAQAEELKRQIRNQNPRL</sequence>
<gene>
    <name evidence="2" type="ORF">WJX64_00455</name>
</gene>
<feature type="transmembrane region" description="Helical" evidence="1">
    <location>
        <begin position="6"/>
        <end position="23"/>
    </location>
</feature>